<evidence type="ECO:0000259" key="3">
    <source>
        <dbReference type="Pfam" id="PF08751"/>
    </source>
</evidence>
<organism evidence="4 5">
    <name type="scientific">Candidatus Thiodubiliella endoseptemdiera</name>
    <dbReference type="NCBI Taxonomy" id="2738886"/>
    <lineage>
        <taxon>Bacteria</taxon>
        <taxon>Pseudomonadati</taxon>
        <taxon>Pseudomonadota</taxon>
        <taxon>Gammaproteobacteria</taxon>
        <taxon>Candidatus Pseudothioglobaceae</taxon>
        <taxon>Candidatus Thiodubiliella</taxon>
    </lineage>
</organism>
<dbReference type="NCBIfam" id="NF041492">
    <property type="entry name" value="MobF"/>
    <property type="match status" value="1"/>
</dbReference>
<name>A0A853F6M8_9GAMM</name>
<feature type="compositionally biased region" description="Polar residues" evidence="1">
    <location>
        <begin position="1009"/>
        <end position="1025"/>
    </location>
</feature>
<sequence length="1035" mass="117228">MLTISKISSEGSSYYGKDNYYTKGEEEAGQWFGKSAKRLGLEGAVDNDQFDAMLKGKFNEVELGNSKEGKIDHHPGWDHTFSAPKSVSMLALVAGDERLIEAHDKAVNFALGYIEDNLAESRFRQGEAIESRKTGNIIAAKFRHDISRAKDPQLHTHAAILNATFGGNGILRSLDSPVFYEHKMLGGAMYQSMLAHLVQEIGYKIEIQDNGTFQVQGVDKELMAQASKRREEIVAMQKEQGTSGAVAAQHAALATRPAKKELSYKEKQDLWHYDFGDKAIQEMVEFSKAISKQYPLTQEQIKQQELEAAKAVDSAVRHLSENESVFKTIDIAREAIVTSLGKCMPHQIKQAINAKIERAELLHAKTTEIKILNNKTKLVQKRAYTTPELIMQEKLTLKIMREERQKMVPIIGKNISLNREAVFTQGQAAAAREILTTKDRFINIQGFAGTGKTFMLEEVKEQAEKQNYKIIGMAPSAAAANVLAKETGIESKTVQKHLMDGLRDLNKPKQQDAGQTPKQKELWVIDESSFISTKQALNLAKLATKNNAQVVNIGDNKQLAGVEAGKPFAISQHKKYGLKTIKMDEIIRQSNLELKQAVYSATKGDVETSFAKINKNIIQVQDKDGNDEPILRREIIANTYLSMGSEERDRTLVISPANEDRFDVNNHIREGLKEEGSLGKKSIKTTNLVNKNLTNEAKTKSYNYHNDQVVRFNRGNKKLGIKKNTYLTVKSVNHDNNEMVLVDKNNGKVISWNPSKSASKSVEVYFENKRELNVGETLFWRRTASKNNNKRRTNEKIKILGINKLTKNVKYVDVETGETKSMNLNDFNNKHWEYAYCLTAHQAQGQTSDKVIINLESWRGKLSNQQAFYVEISRAKEEAIIFTDDKDKIQRQLTTKTGEKESALEQSIDKRTLHVDDIYRKQKGLKTSDEIAQEKNQYFRDKADKYIQKLSVEQKSDLEKEYRSQESKTILNMYDNAKSQKMKGNYQDQIRLYAQNQIRIAKESSIAKSQLSTSKSTIKQTQVLEKNNRPMEISR</sequence>
<dbReference type="Pfam" id="PF08751">
    <property type="entry name" value="TrwC"/>
    <property type="match status" value="1"/>
</dbReference>
<dbReference type="SUPFAM" id="SSF52540">
    <property type="entry name" value="P-loop containing nucleoside triphosphate hydrolases"/>
    <property type="match status" value="2"/>
</dbReference>
<evidence type="ECO:0000313" key="4">
    <source>
        <dbReference type="EMBL" id="NYT27870.1"/>
    </source>
</evidence>
<dbReference type="InterPro" id="IPR014862">
    <property type="entry name" value="TrwC"/>
</dbReference>
<dbReference type="NCBIfam" id="TIGR02686">
    <property type="entry name" value="relax_trwC"/>
    <property type="match status" value="1"/>
</dbReference>
<dbReference type="InterPro" id="IPR027351">
    <property type="entry name" value="(+)RNA_virus_helicase_core_dom"/>
</dbReference>
<dbReference type="InterPro" id="IPR014059">
    <property type="entry name" value="TraI/TrwC_relax"/>
</dbReference>
<dbReference type="CDD" id="cd17933">
    <property type="entry name" value="DEXSc_RecD-like"/>
    <property type="match status" value="1"/>
</dbReference>
<dbReference type="InterPro" id="IPR050534">
    <property type="entry name" value="Coronavir_polyprotein_1ab"/>
</dbReference>
<protein>
    <submittedName>
        <fullName evidence="4">Relaxase domain-containing protein</fullName>
    </submittedName>
</protein>
<evidence type="ECO:0000259" key="2">
    <source>
        <dbReference type="Pfam" id="PF01443"/>
    </source>
</evidence>
<feature type="region of interest" description="Disordered" evidence="1">
    <location>
        <begin position="1009"/>
        <end position="1035"/>
    </location>
</feature>
<dbReference type="Pfam" id="PF01443">
    <property type="entry name" value="Viral_helicase1"/>
    <property type="match status" value="1"/>
</dbReference>
<accession>A0A853F6M8</accession>
<feature type="domain" description="(+)RNA virus helicase C-terminal" evidence="2">
    <location>
        <begin position="782"/>
        <end position="883"/>
    </location>
</feature>
<dbReference type="CDD" id="cd18809">
    <property type="entry name" value="SF1_C_RecD"/>
    <property type="match status" value="1"/>
</dbReference>
<feature type="domain" description="TrwC relaxase" evidence="3">
    <location>
        <begin position="10"/>
        <end position="272"/>
    </location>
</feature>
<reference evidence="4 5" key="1">
    <citation type="submission" date="2020-05" db="EMBL/GenBank/DDBJ databases">
        <title>Horizontal transmission and recombination maintain forever young bacterial symbiont genomes.</title>
        <authorList>
            <person name="Russell S.L."/>
            <person name="Pepper-Tunick E."/>
            <person name="Svedberg J."/>
            <person name="Byrne A."/>
            <person name="Ruelas Castillo J."/>
            <person name="Vollmers C."/>
            <person name="Beinart R.A."/>
            <person name="Corbett-Detig R."/>
        </authorList>
    </citation>
    <scope>NUCLEOTIDE SEQUENCE [LARGE SCALE GENOMIC DNA]</scope>
    <source>
        <strain evidence="4">455</strain>
    </source>
</reference>
<gene>
    <name evidence="4" type="ORF">H0A76_08230</name>
</gene>
<dbReference type="Pfam" id="PF13604">
    <property type="entry name" value="AAA_30"/>
    <property type="match status" value="1"/>
</dbReference>
<dbReference type="AlphaFoldDB" id="A0A853F6M8"/>
<dbReference type="InterPro" id="IPR027417">
    <property type="entry name" value="P-loop_NTPase"/>
</dbReference>
<dbReference type="PANTHER" id="PTHR43788">
    <property type="entry name" value="DNA2/NAM7 HELICASE FAMILY MEMBER"/>
    <property type="match status" value="1"/>
</dbReference>
<proteinExistence type="predicted"/>
<dbReference type="GO" id="GO:0005524">
    <property type="term" value="F:ATP binding"/>
    <property type="evidence" value="ECO:0007669"/>
    <property type="project" value="InterPro"/>
</dbReference>
<comment type="caution">
    <text evidence="4">The sequence shown here is derived from an EMBL/GenBank/DDBJ whole genome shotgun (WGS) entry which is preliminary data.</text>
</comment>
<dbReference type="Proteomes" id="UP000568751">
    <property type="component" value="Unassembled WGS sequence"/>
</dbReference>
<dbReference type="SUPFAM" id="SSF55464">
    <property type="entry name" value="Origin of replication-binding domain, RBD-like"/>
    <property type="match status" value="1"/>
</dbReference>
<feature type="compositionally biased region" description="Basic and acidic residues" evidence="1">
    <location>
        <begin position="1026"/>
        <end position="1035"/>
    </location>
</feature>
<evidence type="ECO:0000313" key="5">
    <source>
        <dbReference type="Proteomes" id="UP000568751"/>
    </source>
</evidence>
<evidence type="ECO:0000256" key="1">
    <source>
        <dbReference type="SAM" id="MobiDB-lite"/>
    </source>
</evidence>
<dbReference type="EMBL" id="JACCHT010000002">
    <property type="protein sequence ID" value="NYT27870.1"/>
    <property type="molecule type" value="Genomic_DNA"/>
</dbReference>
<dbReference type="Gene3D" id="3.40.50.300">
    <property type="entry name" value="P-loop containing nucleotide triphosphate hydrolases"/>
    <property type="match status" value="2"/>
</dbReference>